<evidence type="ECO:0000313" key="1">
    <source>
        <dbReference type="EMBL" id="URZ11865.1"/>
    </source>
</evidence>
<keyword evidence="2" id="KW-1185">Reference proteome</keyword>
<gene>
    <name evidence="1" type="ORF">CROST_025820</name>
</gene>
<protein>
    <submittedName>
        <fullName evidence="1">Uncharacterized protein</fullName>
    </submittedName>
</protein>
<proteinExistence type="predicted"/>
<reference evidence="1 2" key="1">
    <citation type="submission" date="2022-04" db="EMBL/GenBank/DDBJ databases">
        <title>Genome sequence of C. roseum typestrain.</title>
        <authorList>
            <person name="Poehlein A."/>
            <person name="Schoch T."/>
            <person name="Duerre P."/>
            <person name="Daniel R."/>
        </authorList>
    </citation>
    <scope>NUCLEOTIDE SEQUENCE [LARGE SCALE GENOMIC DNA]</scope>
    <source>
        <strain evidence="1 2">DSM 7320</strain>
    </source>
</reference>
<dbReference type="STRING" id="84029.CROST_24030"/>
<dbReference type="AlphaFoldDB" id="A0A1S8M9S9"/>
<dbReference type="EMBL" id="CP096983">
    <property type="protein sequence ID" value="URZ11865.1"/>
    <property type="molecule type" value="Genomic_DNA"/>
</dbReference>
<accession>A0A1S8M9S9</accession>
<organism evidence="1 2">
    <name type="scientific">Clostridium felsineum</name>
    <dbReference type="NCBI Taxonomy" id="36839"/>
    <lineage>
        <taxon>Bacteria</taxon>
        <taxon>Bacillati</taxon>
        <taxon>Bacillota</taxon>
        <taxon>Clostridia</taxon>
        <taxon>Eubacteriales</taxon>
        <taxon>Clostridiaceae</taxon>
        <taxon>Clostridium</taxon>
    </lineage>
</organism>
<name>A0A1S8M9S9_9CLOT</name>
<dbReference type="Proteomes" id="UP000190951">
    <property type="component" value="Chromosome"/>
</dbReference>
<dbReference type="KEGG" id="crw:CROST_025820"/>
<evidence type="ECO:0000313" key="2">
    <source>
        <dbReference type="Proteomes" id="UP000190951"/>
    </source>
</evidence>
<sequence>MFSHKRIRHKGFSMVYALMLGMLCVLIAFYLYSFESQRKKYISEFQKSTVKTNNNCDIYIEDGSK</sequence>
<dbReference type="RefSeq" id="WP_077833677.1">
    <property type="nucleotide sequence ID" value="NZ_CP096983.1"/>
</dbReference>